<gene>
    <name evidence="4" type="ORF">KM031_09975</name>
</gene>
<dbReference type="Gene3D" id="3.10.560.10">
    <property type="entry name" value="Outer membrane lipoprotein wza domain like"/>
    <property type="match status" value="2"/>
</dbReference>
<evidence type="ECO:0000256" key="2">
    <source>
        <dbReference type="SAM" id="SignalP"/>
    </source>
</evidence>
<accession>A0A975P4H5</accession>
<reference evidence="4" key="1">
    <citation type="submission" date="2021-06" db="EMBL/GenBank/DDBJ databases">
        <title>Direct submission.</title>
        <authorList>
            <person name="Lee C.-S."/>
            <person name="Jin L."/>
        </authorList>
    </citation>
    <scope>NUCLEOTIDE SEQUENCE</scope>
    <source>
        <strain evidence="4">Con5</strain>
    </source>
</reference>
<dbReference type="PANTHER" id="PTHR33619:SF3">
    <property type="entry name" value="POLYSACCHARIDE EXPORT PROTEIN GFCE-RELATED"/>
    <property type="match status" value="1"/>
</dbReference>
<dbReference type="Proteomes" id="UP000679352">
    <property type="component" value="Chromosome"/>
</dbReference>
<dbReference type="EMBL" id="CP076361">
    <property type="protein sequence ID" value="QWK89202.1"/>
    <property type="molecule type" value="Genomic_DNA"/>
</dbReference>
<dbReference type="InterPro" id="IPR003715">
    <property type="entry name" value="Poly_export_N"/>
</dbReference>
<keyword evidence="5" id="KW-1185">Reference proteome</keyword>
<dbReference type="AlphaFoldDB" id="A0A975P4H5"/>
<dbReference type="GO" id="GO:0015159">
    <property type="term" value="F:polysaccharide transmembrane transporter activity"/>
    <property type="evidence" value="ECO:0007669"/>
    <property type="project" value="InterPro"/>
</dbReference>
<dbReference type="PANTHER" id="PTHR33619">
    <property type="entry name" value="POLYSACCHARIDE EXPORT PROTEIN GFCE-RELATED"/>
    <property type="match status" value="1"/>
</dbReference>
<feature type="domain" description="Polysaccharide export protein N-terminal" evidence="3">
    <location>
        <begin position="80"/>
        <end position="161"/>
    </location>
</feature>
<evidence type="ECO:0000313" key="5">
    <source>
        <dbReference type="Proteomes" id="UP000679352"/>
    </source>
</evidence>
<dbReference type="InterPro" id="IPR049712">
    <property type="entry name" value="Poly_export"/>
</dbReference>
<evidence type="ECO:0000256" key="1">
    <source>
        <dbReference type="ARBA" id="ARBA00022729"/>
    </source>
</evidence>
<sequence length="374" mass="40059">MLIFAGRLLLLSASLTFLSSCGDLPGGAPNRAQILKGADAPDATFAVFPVTRETLPKLNAWPQKGGPKVAGWISREKGPSSQIIEAGDVMDLSIWDNGESSLLTQTGQKVVELKAIRVSPSGEVFLPYVDQVYVAKMSPDRARDTIQQKFAAIIPSAQVQLSHTAGRQSSVDLVSGVANPGNFVMPDRDFTVLSLLAMGGGISGTFENPQVRLMRSGKLYGISADKLLKSPSLDTTLRGGDKVYVEDDDRYFLSLGAARKEAQIPFPSETITALDAASLIGGVNDTRANPKGVLVLRDYDPKHLRSDGSGPSKERTIFAIDLTTADGLFSAGEFQIEDRDLVLVTESSVLKTNSVLDLLFDAMGVSTRVNNLTK</sequence>
<evidence type="ECO:0000313" key="4">
    <source>
        <dbReference type="EMBL" id="QWK89202.1"/>
    </source>
</evidence>
<name>A0A975P4H5_9RHOB</name>
<organism evidence="4 5">
    <name type="scientific">Gemmobacter fulvus</name>
    <dbReference type="NCBI Taxonomy" id="2840474"/>
    <lineage>
        <taxon>Bacteria</taxon>
        <taxon>Pseudomonadati</taxon>
        <taxon>Pseudomonadota</taxon>
        <taxon>Alphaproteobacteria</taxon>
        <taxon>Rhodobacterales</taxon>
        <taxon>Paracoccaceae</taxon>
        <taxon>Gemmobacter</taxon>
    </lineage>
</organism>
<feature type="signal peptide" evidence="2">
    <location>
        <begin position="1"/>
        <end position="19"/>
    </location>
</feature>
<keyword evidence="1 2" id="KW-0732">Signal</keyword>
<dbReference type="Gene3D" id="3.30.1950.10">
    <property type="entry name" value="wza like domain"/>
    <property type="match status" value="1"/>
</dbReference>
<feature type="chain" id="PRO_5037869125" evidence="2">
    <location>
        <begin position="20"/>
        <end position="374"/>
    </location>
</feature>
<dbReference type="RefSeq" id="WP_215505785.1">
    <property type="nucleotide sequence ID" value="NZ_CP076361.1"/>
</dbReference>
<dbReference type="Pfam" id="PF02563">
    <property type="entry name" value="Poly_export"/>
    <property type="match status" value="1"/>
</dbReference>
<dbReference type="PROSITE" id="PS51257">
    <property type="entry name" value="PROKAR_LIPOPROTEIN"/>
    <property type="match status" value="1"/>
</dbReference>
<dbReference type="KEGG" id="gfu:KM031_09975"/>
<proteinExistence type="predicted"/>
<protein>
    <submittedName>
        <fullName evidence="4">Polysaccharide biosynthesis/export family protein</fullName>
    </submittedName>
</protein>
<evidence type="ECO:0000259" key="3">
    <source>
        <dbReference type="Pfam" id="PF02563"/>
    </source>
</evidence>